<dbReference type="SUPFAM" id="SSF46894">
    <property type="entry name" value="C-terminal effector domain of the bipartite response regulators"/>
    <property type="match status" value="1"/>
</dbReference>
<evidence type="ECO:0000259" key="6">
    <source>
        <dbReference type="PROSITE" id="PS51755"/>
    </source>
</evidence>
<evidence type="ECO:0000313" key="7">
    <source>
        <dbReference type="EMBL" id="VAV92706.1"/>
    </source>
</evidence>
<keyword evidence="4" id="KW-0804">Transcription</keyword>
<dbReference type="InterPro" id="IPR001867">
    <property type="entry name" value="OmpR/PhoB-type_DNA-bd"/>
</dbReference>
<evidence type="ECO:0000256" key="5">
    <source>
        <dbReference type="SAM" id="MobiDB-lite"/>
    </source>
</evidence>
<dbReference type="SMART" id="SM00862">
    <property type="entry name" value="Trans_reg_C"/>
    <property type="match status" value="1"/>
</dbReference>
<protein>
    <recommendedName>
        <fullName evidence="6">OmpR/PhoB-type domain-containing protein</fullName>
    </recommendedName>
</protein>
<dbReference type="InterPro" id="IPR005158">
    <property type="entry name" value="BTAD"/>
</dbReference>
<dbReference type="InterPro" id="IPR016032">
    <property type="entry name" value="Sig_transdc_resp-reg_C-effctor"/>
</dbReference>
<dbReference type="EMBL" id="UOEK01000030">
    <property type="protein sequence ID" value="VAV92706.1"/>
    <property type="molecule type" value="Genomic_DNA"/>
</dbReference>
<dbReference type="GO" id="GO:0006355">
    <property type="term" value="P:regulation of DNA-templated transcription"/>
    <property type="evidence" value="ECO:0007669"/>
    <property type="project" value="InterPro"/>
</dbReference>
<dbReference type="InterPro" id="IPR051677">
    <property type="entry name" value="AfsR-DnrI-RedD_regulator"/>
</dbReference>
<evidence type="ECO:0000256" key="4">
    <source>
        <dbReference type="ARBA" id="ARBA00023163"/>
    </source>
</evidence>
<dbReference type="Gene3D" id="1.25.40.10">
    <property type="entry name" value="Tetratricopeptide repeat domain"/>
    <property type="match status" value="1"/>
</dbReference>
<dbReference type="PANTHER" id="PTHR35807">
    <property type="entry name" value="TRANSCRIPTIONAL REGULATOR REDD-RELATED"/>
    <property type="match status" value="1"/>
</dbReference>
<comment type="similarity">
    <text evidence="1">Belongs to the AfsR/DnrI/RedD regulatory family.</text>
</comment>
<organism evidence="7">
    <name type="scientific">hydrothermal vent metagenome</name>
    <dbReference type="NCBI Taxonomy" id="652676"/>
    <lineage>
        <taxon>unclassified sequences</taxon>
        <taxon>metagenomes</taxon>
        <taxon>ecological metagenomes</taxon>
    </lineage>
</organism>
<dbReference type="InterPro" id="IPR036388">
    <property type="entry name" value="WH-like_DNA-bd_sf"/>
</dbReference>
<dbReference type="PROSITE" id="PS51755">
    <property type="entry name" value="OMPR_PHOB"/>
    <property type="match status" value="1"/>
</dbReference>
<proteinExistence type="inferred from homology"/>
<keyword evidence="3" id="KW-0238">DNA-binding</keyword>
<dbReference type="CDD" id="cd15831">
    <property type="entry name" value="BTAD"/>
    <property type="match status" value="1"/>
</dbReference>
<evidence type="ECO:0000256" key="1">
    <source>
        <dbReference type="ARBA" id="ARBA00005820"/>
    </source>
</evidence>
<reference evidence="7" key="1">
    <citation type="submission" date="2018-06" db="EMBL/GenBank/DDBJ databases">
        <authorList>
            <person name="Zhirakovskaya E."/>
        </authorList>
    </citation>
    <scope>NUCLEOTIDE SEQUENCE</scope>
</reference>
<name>A0A3B0RW37_9ZZZZ</name>
<accession>A0A3B0RW37</accession>
<dbReference type="InterPro" id="IPR011990">
    <property type="entry name" value="TPR-like_helical_dom_sf"/>
</dbReference>
<evidence type="ECO:0000256" key="2">
    <source>
        <dbReference type="ARBA" id="ARBA00023015"/>
    </source>
</evidence>
<feature type="region of interest" description="Disordered" evidence="5">
    <location>
        <begin position="417"/>
        <end position="445"/>
    </location>
</feature>
<keyword evidence="2" id="KW-0805">Transcription regulation</keyword>
<dbReference type="Pfam" id="PF03704">
    <property type="entry name" value="BTAD"/>
    <property type="match status" value="1"/>
</dbReference>
<dbReference type="GO" id="GO:0003677">
    <property type="term" value="F:DNA binding"/>
    <property type="evidence" value="ECO:0007669"/>
    <property type="project" value="UniProtKB-KW"/>
</dbReference>
<gene>
    <name evidence="7" type="ORF">MNBD_ACTINO02-1514</name>
</gene>
<dbReference type="SUPFAM" id="SSF48452">
    <property type="entry name" value="TPR-like"/>
    <property type="match status" value="1"/>
</dbReference>
<dbReference type="PANTHER" id="PTHR35807:SF1">
    <property type="entry name" value="TRANSCRIPTIONAL REGULATOR REDD"/>
    <property type="match status" value="1"/>
</dbReference>
<dbReference type="SMART" id="SM01043">
    <property type="entry name" value="BTAD"/>
    <property type="match status" value="1"/>
</dbReference>
<dbReference type="GO" id="GO:0000160">
    <property type="term" value="P:phosphorelay signal transduction system"/>
    <property type="evidence" value="ECO:0007669"/>
    <property type="project" value="InterPro"/>
</dbReference>
<dbReference type="AlphaFoldDB" id="A0A3B0RW37"/>
<dbReference type="Pfam" id="PF00486">
    <property type="entry name" value="Trans_reg_C"/>
    <property type="match status" value="1"/>
</dbReference>
<feature type="domain" description="OmpR/PhoB-type" evidence="6">
    <location>
        <begin position="1"/>
        <end position="89"/>
    </location>
</feature>
<sequence length="445" mass="49517">MAEVEHRVLGVLGPLLPTHITRPAQRRLLSVLLLHAGTDLDRDYLFECMWGNDPPRSARNALHVHISGLRSAIPDDIIATTAHGYRIDPDDDAFDVVAFERLATAAHGEIHPSEQLSRTTSALDLWRGGPYQELTDDTFAVPEVARLEERRLGLLELHMQVLLALGQHNEVIPRLRQLVECFPLRERLHEDLMLALYRSGRQAEALRQFQSARQVLGEQIGVEPGPALRDLETRILLHDPDLGPTDLRLARYNLPRPTTSFVGRDEHDAVNVAAHPFTDRDLAADTTFTSSASSSCDGSDAATSFRTEVDRRCGLLAFQDRELLDDVAVFNGWFGLSDIEAVCAGGRDRAAIAAALMRIVDMSLLLVTRCDAGSMRYRMVVPIREILVAPRRSSHGRVEERYVRHYLSRALSWGQDRSTSTATPATVDDNVDNLGVPGNHSSRSR</sequence>
<evidence type="ECO:0000256" key="3">
    <source>
        <dbReference type="ARBA" id="ARBA00023125"/>
    </source>
</evidence>
<dbReference type="Gene3D" id="1.10.10.10">
    <property type="entry name" value="Winged helix-like DNA-binding domain superfamily/Winged helix DNA-binding domain"/>
    <property type="match status" value="1"/>
</dbReference>